<dbReference type="UniPathway" id="UPA00223">
    <property type="reaction ID" value="UER00999"/>
</dbReference>
<dbReference type="InterPro" id="IPR005811">
    <property type="entry name" value="SUCC_ACL_C"/>
</dbReference>
<keyword evidence="5 7" id="KW-0547">Nucleotide-binding</keyword>
<dbReference type="GO" id="GO:0006099">
    <property type="term" value="P:tricarboxylic acid cycle"/>
    <property type="evidence" value="ECO:0007669"/>
    <property type="project" value="UniProtKB-UniRule"/>
</dbReference>
<dbReference type="Pfam" id="PF00549">
    <property type="entry name" value="Ligase_CoA"/>
    <property type="match status" value="1"/>
</dbReference>
<evidence type="ECO:0000256" key="3">
    <source>
        <dbReference type="ARBA" id="ARBA00022598"/>
    </source>
</evidence>
<comment type="caution">
    <text evidence="7">Lacks conserved residue(s) required for the propagation of feature annotation.</text>
</comment>
<keyword evidence="4 7" id="KW-0479">Metal-binding</keyword>
<keyword evidence="6 7" id="KW-0460">Magnesium</keyword>
<feature type="binding site" evidence="7">
    <location>
        <position position="271"/>
    </location>
    <ligand>
        <name>substrate</name>
        <note>ligand shared with subunit alpha</note>
    </ligand>
</feature>
<sequence>MNIHEYQAKELFSKYGIAVPAGKAAQSADDFESALNSINGDVVVVKSQIHAGGRGKGTFTSGFKGGVKVLPRTEAIEVAGKMLGNTLVTHQTGPEGREVKTVYFTEASDIQKEYYLAILLDRASSRPVIIASTEGGVDIETVAEESPEKIIRVIIDPATGIMPFHKRLIAFGLGFSDKNQLKQLDKLLSGLYKMFWETDASMVEINPLITTPAGDILALDAKVNFDSNALFRHPEIVALRDLGEEDPKEVKASDTGLSYIALDGNIACLVNGAGLAMATMDIIKHFGGNPANFLDVGGGANADQVTEAFKIILSDPNVKGILVNIFGGIMSCKTIADGIIEAAKNVEINVPLVVRLEGNSVAEGKQALSDSGLALTPADSLSDAAQKIVKLVAEAN</sequence>
<feature type="binding site" evidence="7">
    <location>
        <begin position="53"/>
        <end position="55"/>
    </location>
    <ligand>
        <name>ATP</name>
        <dbReference type="ChEBI" id="CHEBI:30616"/>
    </ligand>
</feature>
<comment type="function">
    <text evidence="7">Succinyl-CoA synthetase functions in the citric acid cycle (TCA), coupling the hydrolysis of succinyl-CoA to the synthesis of either ATP or GTP and thus represents the only step of substrate-level phosphorylation in the TCA. The beta subunit provides nucleotide specificity of the enzyme and binds the substrate succinate, while the binding sites for coenzyme A and phosphate are found in the alpha subunit.</text>
</comment>
<dbReference type="PANTHER" id="PTHR11815">
    <property type="entry name" value="SUCCINYL-COA SYNTHETASE BETA CHAIN"/>
    <property type="match status" value="1"/>
</dbReference>
<dbReference type="InterPro" id="IPR005809">
    <property type="entry name" value="Succ_CoA_ligase-like_bsu"/>
</dbReference>
<keyword evidence="11" id="KW-1185">Reference proteome</keyword>
<feature type="binding site" evidence="7">
    <location>
        <position position="206"/>
    </location>
    <ligand>
        <name>Mg(2+)</name>
        <dbReference type="ChEBI" id="CHEBI:18420"/>
    </ligand>
</feature>
<dbReference type="FunFam" id="3.40.50.261:FF:000001">
    <property type="entry name" value="Succinate--CoA ligase [ADP-forming] subunit beta"/>
    <property type="match status" value="1"/>
</dbReference>
<dbReference type="InterPro" id="IPR016102">
    <property type="entry name" value="Succinyl-CoA_synth-like"/>
</dbReference>
<feature type="binding site" evidence="7">
    <location>
        <begin position="328"/>
        <end position="330"/>
    </location>
    <ligand>
        <name>substrate</name>
        <note>ligand shared with subunit alpha</note>
    </ligand>
</feature>
<dbReference type="Gene3D" id="3.30.470.20">
    <property type="entry name" value="ATP-grasp fold, B domain"/>
    <property type="match status" value="1"/>
</dbReference>
<evidence type="ECO:0000313" key="10">
    <source>
        <dbReference type="EMBL" id="GHB99482.1"/>
    </source>
</evidence>
<dbReference type="NCBIfam" id="NF001913">
    <property type="entry name" value="PRK00696.1"/>
    <property type="match status" value="1"/>
</dbReference>
<dbReference type="InterPro" id="IPR011761">
    <property type="entry name" value="ATP-grasp"/>
</dbReference>
<dbReference type="PROSITE" id="PS01217">
    <property type="entry name" value="SUCCINYL_COA_LIG_3"/>
    <property type="match status" value="1"/>
</dbReference>
<proteinExistence type="inferred from homology"/>
<comment type="caution">
    <text evidence="10">The sequence shown here is derived from an EMBL/GenBank/DDBJ whole genome shotgun (WGS) entry which is preliminary data.</text>
</comment>
<dbReference type="NCBIfam" id="TIGR01016">
    <property type="entry name" value="sucCoAbeta"/>
    <property type="match status" value="1"/>
</dbReference>
<gene>
    <name evidence="7 10" type="primary">sucC</name>
    <name evidence="10" type="ORF">GCM10007047_14670</name>
</gene>
<keyword evidence="3 7" id="KW-0436">Ligase</keyword>
<dbReference type="GO" id="GO:0006104">
    <property type="term" value="P:succinyl-CoA metabolic process"/>
    <property type="evidence" value="ECO:0007669"/>
    <property type="project" value="TreeGrafter"/>
</dbReference>
<evidence type="ECO:0000256" key="7">
    <source>
        <dbReference type="HAMAP-Rule" id="MF_00558"/>
    </source>
</evidence>
<evidence type="ECO:0000256" key="2">
    <source>
        <dbReference type="ARBA" id="ARBA00022532"/>
    </source>
</evidence>
<dbReference type="EMBL" id="BMXG01000007">
    <property type="protein sequence ID" value="GHB99482.1"/>
    <property type="molecule type" value="Genomic_DNA"/>
</dbReference>
<protein>
    <recommendedName>
        <fullName evidence="7">Succinate--CoA ligase [ADP-forming] subunit beta</fullName>
        <ecNumber evidence="7">6.2.1.5</ecNumber>
    </recommendedName>
    <alternativeName>
        <fullName evidence="7">Succinyl-CoA synthetase subunit beta</fullName>
        <shortName evidence="7">SCS-beta</shortName>
    </alternativeName>
</protein>
<dbReference type="InterPro" id="IPR013650">
    <property type="entry name" value="ATP-grasp_succ-CoA_synth-type"/>
</dbReference>
<reference evidence="10" key="1">
    <citation type="journal article" date="2014" name="Int. J. Syst. Evol. Microbiol.">
        <title>Complete genome sequence of Corynebacterium casei LMG S-19264T (=DSM 44701T), isolated from a smear-ripened cheese.</title>
        <authorList>
            <consortium name="US DOE Joint Genome Institute (JGI-PGF)"/>
            <person name="Walter F."/>
            <person name="Albersmeier A."/>
            <person name="Kalinowski J."/>
            <person name="Ruckert C."/>
        </authorList>
    </citation>
    <scope>NUCLEOTIDE SEQUENCE</scope>
    <source>
        <strain evidence="10">KCTC 12870</strain>
    </source>
</reference>
<feature type="binding site" evidence="7">
    <location>
        <position position="113"/>
    </location>
    <ligand>
        <name>ATP</name>
        <dbReference type="ChEBI" id="CHEBI:30616"/>
    </ligand>
</feature>
<evidence type="ECO:0000256" key="6">
    <source>
        <dbReference type="ARBA" id="ARBA00022842"/>
    </source>
</evidence>
<keyword evidence="7 8" id="KW-0067">ATP-binding</keyword>
<dbReference type="Gene3D" id="3.40.50.261">
    <property type="entry name" value="Succinyl-CoA synthetase domains"/>
    <property type="match status" value="1"/>
</dbReference>
<dbReference type="GO" id="GO:0042709">
    <property type="term" value="C:succinate-CoA ligase complex"/>
    <property type="evidence" value="ECO:0007669"/>
    <property type="project" value="TreeGrafter"/>
</dbReference>
<dbReference type="InterPro" id="IPR017866">
    <property type="entry name" value="Succ-CoA_synthase_bsu_CS"/>
</dbReference>
<dbReference type="SUPFAM" id="SSF56059">
    <property type="entry name" value="Glutathione synthetase ATP-binding domain-like"/>
    <property type="match status" value="1"/>
</dbReference>
<dbReference type="GO" id="GO:0004775">
    <property type="term" value="F:succinate-CoA ligase (ADP-forming) activity"/>
    <property type="evidence" value="ECO:0007669"/>
    <property type="project" value="UniProtKB-UniRule"/>
</dbReference>
<comment type="cofactor">
    <cofactor evidence="7">
        <name>Mg(2+)</name>
        <dbReference type="ChEBI" id="CHEBI:18420"/>
    </cofactor>
    <text evidence="7">Binds 1 Mg(2+) ion per subunit.</text>
</comment>
<feature type="domain" description="ATP-grasp" evidence="9">
    <location>
        <begin position="9"/>
        <end position="238"/>
    </location>
</feature>
<comment type="similarity">
    <text evidence="1 7">Belongs to the succinate/malate CoA ligase beta subunit family.</text>
</comment>
<feature type="binding site" evidence="7">
    <location>
        <position position="46"/>
    </location>
    <ligand>
        <name>ATP</name>
        <dbReference type="ChEBI" id="CHEBI:30616"/>
    </ligand>
</feature>
<dbReference type="Pfam" id="PF08442">
    <property type="entry name" value="ATP-grasp_2"/>
    <property type="match status" value="1"/>
</dbReference>
<feature type="binding site" evidence="7">
    <location>
        <position position="108"/>
    </location>
    <ligand>
        <name>ATP</name>
        <dbReference type="ChEBI" id="CHEBI:30616"/>
    </ligand>
</feature>
<dbReference type="HAMAP" id="MF_00558">
    <property type="entry name" value="Succ_CoA_beta"/>
    <property type="match status" value="1"/>
</dbReference>
<dbReference type="GO" id="GO:0000287">
    <property type="term" value="F:magnesium ion binding"/>
    <property type="evidence" value="ECO:0007669"/>
    <property type="project" value="UniProtKB-UniRule"/>
</dbReference>
<evidence type="ECO:0000256" key="8">
    <source>
        <dbReference type="PROSITE-ProRule" id="PRU00409"/>
    </source>
</evidence>
<dbReference type="FunFam" id="3.30.470.20:FF:000002">
    <property type="entry name" value="Succinate--CoA ligase [ADP-forming] subunit beta"/>
    <property type="match status" value="1"/>
</dbReference>
<evidence type="ECO:0000313" key="11">
    <source>
        <dbReference type="Proteomes" id="UP000642829"/>
    </source>
</evidence>
<comment type="subunit">
    <text evidence="7">Heterotetramer of two alpha and two beta subunits.</text>
</comment>
<dbReference type="EC" id="6.2.1.5" evidence="7"/>
<dbReference type="InterPro" id="IPR013815">
    <property type="entry name" value="ATP_grasp_subdomain_1"/>
</dbReference>
<dbReference type="RefSeq" id="WP_189513487.1">
    <property type="nucleotide sequence ID" value="NZ_BMXG01000007.1"/>
</dbReference>
<name>A0A8J3GDZ5_9BACT</name>
<evidence type="ECO:0000256" key="5">
    <source>
        <dbReference type="ARBA" id="ARBA00022741"/>
    </source>
</evidence>
<dbReference type="AlphaFoldDB" id="A0A8J3GDZ5"/>
<comment type="pathway">
    <text evidence="7">Carbohydrate metabolism; tricarboxylic acid cycle; succinate from succinyl-CoA (ligase route): step 1/1.</text>
</comment>
<feature type="binding site" evidence="7">
    <location>
        <position position="220"/>
    </location>
    <ligand>
        <name>Mg(2+)</name>
        <dbReference type="ChEBI" id="CHEBI:18420"/>
    </ligand>
</feature>
<dbReference type="FunFam" id="3.30.1490.20:FF:000002">
    <property type="entry name" value="Succinate--CoA ligase [ADP-forming] subunit beta"/>
    <property type="match status" value="1"/>
</dbReference>
<dbReference type="SUPFAM" id="SSF52210">
    <property type="entry name" value="Succinyl-CoA synthetase domains"/>
    <property type="match status" value="1"/>
</dbReference>
<comment type="catalytic activity">
    <reaction evidence="7">
        <text>GTP + succinate + CoA = succinyl-CoA + GDP + phosphate</text>
        <dbReference type="Rhea" id="RHEA:22120"/>
        <dbReference type="ChEBI" id="CHEBI:30031"/>
        <dbReference type="ChEBI" id="CHEBI:37565"/>
        <dbReference type="ChEBI" id="CHEBI:43474"/>
        <dbReference type="ChEBI" id="CHEBI:57287"/>
        <dbReference type="ChEBI" id="CHEBI:57292"/>
        <dbReference type="ChEBI" id="CHEBI:58189"/>
    </reaction>
</comment>
<dbReference type="Gene3D" id="3.30.1490.20">
    <property type="entry name" value="ATP-grasp fold, A domain"/>
    <property type="match status" value="1"/>
</dbReference>
<evidence type="ECO:0000256" key="1">
    <source>
        <dbReference type="ARBA" id="ARBA00009182"/>
    </source>
</evidence>
<evidence type="ECO:0000259" key="9">
    <source>
        <dbReference type="PROSITE" id="PS50975"/>
    </source>
</evidence>
<dbReference type="PROSITE" id="PS50975">
    <property type="entry name" value="ATP_GRASP"/>
    <property type="match status" value="1"/>
</dbReference>
<dbReference type="PANTHER" id="PTHR11815:SF10">
    <property type="entry name" value="SUCCINATE--COA LIGASE [GDP-FORMING] SUBUNIT BETA, MITOCHONDRIAL"/>
    <property type="match status" value="1"/>
</dbReference>
<dbReference type="GO" id="GO:0005524">
    <property type="term" value="F:ATP binding"/>
    <property type="evidence" value="ECO:0007669"/>
    <property type="project" value="UniProtKB-UniRule"/>
</dbReference>
<evidence type="ECO:0000256" key="4">
    <source>
        <dbReference type="ARBA" id="ARBA00022723"/>
    </source>
</evidence>
<organism evidence="10 11">
    <name type="scientific">Cerasicoccus arenae</name>
    <dbReference type="NCBI Taxonomy" id="424488"/>
    <lineage>
        <taxon>Bacteria</taxon>
        <taxon>Pseudomonadati</taxon>
        <taxon>Verrucomicrobiota</taxon>
        <taxon>Opitutia</taxon>
        <taxon>Puniceicoccales</taxon>
        <taxon>Cerasicoccaceae</taxon>
        <taxon>Cerasicoccus</taxon>
    </lineage>
</organism>
<comment type="catalytic activity">
    <reaction evidence="7">
        <text>succinate + ATP + CoA = succinyl-CoA + ADP + phosphate</text>
        <dbReference type="Rhea" id="RHEA:17661"/>
        <dbReference type="ChEBI" id="CHEBI:30031"/>
        <dbReference type="ChEBI" id="CHEBI:30616"/>
        <dbReference type="ChEBI" id="CHEBI:43474"/>
        <dbReference type="ChEBI" id="CHEBI:57287"/>
        <dbReference type="ChEBI" id="CHEBI:57292"/>
        <dbReference type="ChEBI" id="CHEBI:456216"/>
        <dbReference type="EC" id="6.2.1.5"/>
    </reaction>
</comment>
<reference evidence="10" key="2">
    <citation type="submission" date="2020-09" db="EMBL/GenBank/DDBJ databases">
        <authorList>
            <person name="Sun Q."/>
            <person name="Kim S."/>
        </authorList>
    </citation>
    <scope>NUCLEOTIDE SEQUENCE</scope>
    <source>
        <strain evidence="10">KCTC 12870</strain>
    </source>
</reference>
<dbReference type="GO" id="GO:0005829">
    <property type="term" value="C:cytosol"/>
    <property type="evidence" value="ECO:0007669"/>
    <property type="project" value="TreeGrafter"/>
</dbReference>
<keyword evidence="2 7" id="KW-0816">Tricarboxylic acid cycle</keyword>
<accession>A0A8J3GDZ5</accession>
<dbReference type="Proteomes" id="UP000642829">
    <property type="component" value="Unassembled WGS sequence"/>
</dbReference>
<dbReference type="PIRSF" id="PIRSF001554">
    <property type="entry name" value="SucCS_beta"/>
    <property type="match status" value="1"/>
</dbReference>